<keyword evidence="3" id="KW-1185">Reference proteome</keyword>
<feature type="signal peptide" evidence="1">
    <location>
        <begin position="1"/>
        <end position="21"/>
    </location>
</feature>
<protein>
    <recommendedName>
        <fullName evidence="4">Beta-lactamase-inhibitor-like PepSY-like domain-containing protein</fullName>
    </recommendedName>
</protein>
<evidence type="ECO:0000313" key="3">
    <source>
        <dbReference type="Proteomes" id="UP001589585"/>
    </source>
</evidence>
<comment type="caution">
    <text evidence="2">The sequence shown here is derived from an EMBL/GenBank/DDBJ whole genome shotgun (WGS) entry which is preliminary data.</text>
</comment>
<dbReference type="EMBL" id="JBHMFC010000033">
    <property type="protein sequence ID" value="MFB9056817.1"/>
    <property type="molecule type" value="Genomic_DNA"/>
</dbReference>
<keyword evidence="1" id="KW-0732">Signal</keyword>
<feature type="chain" id="PRO_5046633324" description="Beta-lactamase-inhibitor-like PepSY-like domain-containing protein" evidence="1">
    <location>
        <begin position="22"/>
        <end position="109"/>
    </location>
</feature>
<accession>A0ABV5FBH7</accession>
<evidence type="ECO:0000256" key="1">
    <source>
        <dbReference type="SAM" id="SignalP"/>
    </source>
</evidence>
<dbReference type="SUPFAM" id="SSF160574">
    <property type="entry name" value="BT0923-like"/>
    <property type="match status" value="1"/>
</dbReference>
<organism evidence="2 3">
    <name type="scientific">Mariniflexile ostreae</name>
    <dbReference type="NCBI Taxonomy" id="1520892"/>
    <lineage>
        <taxon>Bacteria</taxon>
        <taxon>Pseudomonadati</taxon>
        <taxon>Bacteroidota</taxon>
        <taxon>Flavobacteriia</taxon>
        <taxon>Flavobacteriales</taxon>
        <taxon>Flavobacteriaceae</taxon>
        <taxon>Mariniflexile</taxon>
    </lineage>
</organism>
<reference evidence="2 3" key="1">
    <citation type="submission" date="2024-09" db="EMBL/GenBank/DDBJ databases">
        <authorList>
            <person name="Sun Q."/>
            <person name="Mori K."/>
        </authorList>
    </citation>
    <scope>NUCLEOTIDE SEQUENCE [LARGE SCALE GENOMIC DNA]</scope>
    <source>
        <strain evidence="2 3">CECT 8622</strain>
    </source>
</reference>
<gene>
    <name evidence="2" type="ORF">ACFFU9_08695</name>
</gene>
<evidence type="ECO:0000313" key="2">
    <source>
        <dbReference type="EMBL" id="MFB9056817.1"/>
    </source>
</evidence>
<dbReference type="Proteomes" id="UP001589585">
    <property type="component" value="Unassembled WGS sequence"/>
</dbReference>
<name>A0ABV5FBH7_9FLAO</name>
<dbReference type="RefSeq" id="WP_379861015.1">
    <property type="nucleotide sequence ID" value="NZ_JBHMFC010000033.1"/>
</dbReference>
<sequence length="109" mass="11475">MKKLILTVAIVASGVSTFALSNPILNDQAAVTMVMNQEAFKAVAIDQLPEAVTAAVEKDFPGAAISQAHVNSSEQYKLTLSIEGSDSTVYTDKDGAWLSEADIVSNTAE</sequence>
<evidence type="ECO:0008006" key="4">
    <source>
        <dbReference type="Google" id="ProtNLM"/>
    </source>
</evidence>
<proteinExistence type="predicted"/>